<gene>
    <name evidence="2" type="ORF">R2363_29540</name>
</gene>
<organism evidence="2 3">
    <name type="scientific">Streptomyces roseolus</name>
    <dbReference type="NCBI Taxonomy" id="67358"/>
    <lineage>
        <taxon>Bacteria</taxon>
        <taxon>Bacillati</taxon>
        <taxon>Actinomycetota</taxon>
        <taxon>Actinomycetes</taxon>
        <taxon>Kitasatosporales</taxon>
        <taxon>Streptomycetaceae</taxon>
        <taxon>Streptomyces</taxon>
    </lineage>
</organism>
<feature type="region of interest" description="Disordered" evidence="1">
    <location>
        <begin position="1"/>
        <end position="21"/>
    </location>
</feature>
<name>A0ABU4KG49_9ACTN</name>
<keyword evidence="3" id="KW-1185">Reference proteome</keyword>
<evidence type="ECO:0000256" key="1">
    <source>
        <dbReference type="SAM" id="MobiDB-lite"/>
    </source>
</evidence>
<dbReference type="EMBL" id="JAWJZF010000492">
    <property type="protein sequence ID" value="MDX2296312.1"/>
    <property type="molecule type" value="Genomic_DNA"/>
</dbReference>
<sequence>MTADGGAPIPPLPAGGGEGGYRRDLFDLIVCLNRRVLRVAACASLMTDACPPFRLDQGGDELAPRPVA</sequence>
<proteinExistence type="predicted"/>
<evidence type="ECO:0000313" key="2">
    <source>
        <dbReference type="EMBL" id="MDX2296312.1"/>
    </source>
</evidence>
<dbReference type="Proteomes" id="UP001278571">
    <property type="component" value="Unassembled WGS sequence"/>
</dbReference>
<evidence type="ECO:0000313" key="3">
    <source>
        <dbReference type="Proteomes" id="UP001278571"/>
    </source>
</evidence>
<comment type="caution">
    <text evidence="2">The sequence shown here is derived from an EMBL/GenBank/DDBJ whole genome shotgun (WGS) entry which is preliminary data.</text>
</comment>
<accession>A0ABU4KG49</accession>
<protein>
    <submittedName>
        <fullName evidence="2">Uncharacterized protein</fullName>
    </submittedName>
</protein>
<dbReference type="RefSeq" id="WP_319012486.1">
    <property type="nucleotide sequence ID" value="NZ_JAWJZF010000492.1"/>
</dbReference>
<reference evidence="2 3" key="1">
    <citation type="submission" date="2023-10" db="EMBL/GenBank/DDBJ databases">
        <authorList>
            <person name="Wang X.X."/>
        </authorList>
    </citation>
    <scope>NUCLEOTIDE SEQUENCE [LARGE SCALE GENOMIC DNA]</scope>
    <source>
        <strain evidence="2 3">NBRC 12816</strain>
    </source>
</reference>